<evidence type="ECO:0000313" key="2">
    <source>
        <dbReference type="Proteomes" id="UP000233769"/>
    </source>
</evidence>
<gene>
    <name evidence="1" type="ORF">TK0001_5447</name>
</gene>
<evidence type="ECO:0000313" key="1">
    <source>
        <dbReference type="EMBL" id="SOR32012.1"/>
    </source>
</evidence>
<organism evidence="1 2">
    <name type="scientific">Methylorubrum extorquens</name>
    <name type="common">Methylobacterium dichloromethanicum</name>
    <name type="synonym">Methylobacterium extorquens</name>
    <dbReference type="NCBI Taxonomy" id="408"/>
    <lineage>
        <taxon>Bacteria</taxon>
        <taxon>Pseudomonadati</taxon>
        <taxon>Pseudomonadota</taxon>
        <taxon>Alphaproteobacteria</taxon>
        <taxon>Hyphomicrobiales</taxon>
        <taxon>Methylobacteriaceae</taxon>
        <taxon>Methylorubrum</taxon>
    </lineage>
</organism>
<name>A0A2N9AXG3_METEX</name>
<reference evidence="2" key="1">
    <citation type="submission" date="2017-10" db="EMBL/GenBank/DDBJ databases">
        <authorList>
            <person name="Regsiter A."/>
            <person name="William W."/>
        </authorList>
    </citation>
    <scope>NUCLEOTIDE SEQUENCE [LARGE SCALE GENOMIC DNA]</scope>
</reference>
<accession>A0A2N9AXG3</accession>
<dbReference type="Proteomes" id="UP000233769">
    <property type="component" value="Chromosome tk0001"/>
</dbReference>
<protein>
    <submittedName>
        <fullName evidence="1">Uncharacterized protein</fullName>
    </submittedName>
</protein>
<dbReference type="AlphaFoldDB" id="A0A2N9AXG3"/>
<dbReference type="EMBL" id="LT962688">
    <property type="protein sequence ID" value="SOR32012.1"/>
    <property type="molecule type" value="Genomic_DNA"/>
</dbReference>
<proteinExistence type="predicted"/>
<sequence length="265" mass="28538">MFGIFGRKRREKECRRREEQENRLRCARLLDASGSSRSAANDSQMNPASPSGMVLSRLSSIAPSYGVCRITRPSIAAPPRRPTWTVGRPAARADRRAAETEVGTISGLMSAAQPGRRGDIGSCRFEKALAYESAVCIEKPLPAGIFGRNRHTSTAFIGATSDFDTAADQPATLLALKTGRCRSELTGKGCRIDNPCAVWVAFKSHGVPSLLQDSFGGLRCTVTHPRGRHVKTCYCAIAALQPGGPWHPQNYTGGRGPPAFLAPRS</sequence>